<dbReference type="InterPro" id="IPR029058">
    <property type="entry name" value="AB_hydrolase_fold"/>
</dbReference>
<feature type="compositionally biased region" description="Low complexity" evidence="1">
    <location>
        <begin position="268"/>
        <end position="279"/>
    </location>
</feature>
<dbReference type="Pfam" id="PF00561">
    <property type="entry name" value="Abhydrolase_1"/>
    <property type="match status" value="1"/>
</dbReference>
<feature type="compositionally biased region" description="Basic and acidic residues" evidence="1">
    <location>
        <begin position="170"/>
        <end position="191"/>
    </location>
</feature>
<dbReference type="SUPFAM" id="SSF53474">
    <property type="entry name" value="alpha/beta-Hydrolases"/>
    <property type="match status" value="1"/>
</dbReference>
<organism evidence="3 4">
    <name type="scientific">Papiliotrema laurentii</name>
    <name type="common">Cryptococcus laurentii</name>
    <dbReference type="NCBI Taxonomy" id="5418"/>
    <lineage>
        <taxon>Eukaryota</taxon>
        <taxon>Fungi</taxon>
        <taxon>Dikarya</taxon>
        <taxon>Basidiomycota</taxon>
        <taxon>Agaricomycotina</taxon>
        <taxon>Tremellomycetes</taxon>
        <taxon>Tremellales</taxon>
        <taxon>Rhynchogastremaceae</taxon>
        <taxon>Papiliotrema</taxon>
    </lineage>
</organism>
<feature type="compositionally biased region" description="Polar residues" evidence="1">
    <location>
        <begin position="368"/>
        <end position="377"/>
    </location>
</feature>
<dbReference type="Proteomes" id="UP001182556">
    <property type="component" value="Unassembled WGS sequence"/>
</dbReference>
<accession>A0AAD9FRY2</accession>
<reference evidence="3" key="1">
    <citation type="submission" date="2023-02" db="EMBL/GenBank/DDBJ databases">
        <title>Identification and recombinant expression of a fungal hydrolase from Papiliotrema laurentii that hydrolyzes apple cutin and clears colloidal polyester polyurethane.</title>
        <authorList>
            <consortium name="DOE Joint Genome Institute"/>
            <person name="Roman V.A."/>
            <person name="Bojanowski C."/>
            <person name="Crable B.R."/>
            <person name="Wagner D.N."/>
            <person name="Hung C.S."/>
            <person name="Nadeau L.J."/>
            <person name="Schratz L."/>
            <person name="Haridas S."/>
            <person name="Pangilinan J."/>
            <person name="Lipzen A."/>
            <person name="Na H."/>
            <person name="Yan M."/>
            <person name="Ng V."/>
            <person name="Grigoriev I.V."/>
            <person name="Spatafora J.W."/>
            <person name="Barlow D."/>
            <person name="Biffinger J."/>
            <person name="Kelley-Loughnane N."/>
            <person name="Varaljay V.A."/>
            <person name="Crookes-Goodson W.J."/>
        </authorList>
    </citation>
    <scope>NUCLEOTIDE SEQUENCE</scope>
    <source>
        <strain evidence="3">5307AH</strain>
    </source>
</reference>
<feature type="compositionally biased region" description="Polar residues" evidence="1">
    <location>
        <begin position="710"/>
        <end position="722"/>
    </location>
</feature>
<feature type="domain" description="AB hydrolase-1" evidence="2">
    <location>
        <begin position="464"/>
        <end position="581"/>
    </location>
</feature>
<gene>
    <name evidence="3" type="ORF">DB88DRAFT_525572</name>
</gene>
<protein>
    <recommendedName>
        <fullName evidence="2">AB hydrolase-1 domain-containing protein</fullName>
    </recommendedName>
</protein>
<feature type="region of interest" description="Disordered" evidence="1">
    <location>
        <begin position="157"/>
        <end position="240"/>
    </location>
</feature>
<dbReference type="PANTHER" id="PTHR43433">
    <property type="entry name" value="HYDROLASE, ALPHA/BETA FOLD FAMILY PROTEIN"/>
    <property type="match status" value="1"/>
</dbReference>
<dbReference type="PANTHER" id="PTHR43433:SF10">
    <property type="entry name" value="AB HYDROLASE-1 DOMAIN-CONTAINING PROTEIN"/>
    <property type="match status" value="1"/>
</dbReference>
<feature type="region of interest" description="Disordered" evidence="1">
    <location>
        <begin position="368"/>
        <end position="419"/>
    </location>
</feature>
<feature type="compositionally biased region" description="Basic residues" evidence="1">
    <location>
        <begin position="192"/>
        <end position="204"/>
    </location>
</feature>
<evidence type="ECO:0000259" key="2">
    <source>
        <dbReference type="Pfam" id="PF00561"/>
    </source>
</evidence>
<dbReference type="InterPro" id="IPR050471">
    <property type="entry name" value="AB_hydrolase"/>
</dbReference>
<dbReference type="Gene3D" id="3.40.50.1820">
    <property type="entry name" value="alpha/beta hydrolase"/>
    <property type="match status" value="1"/>
</dbReference>
<evidence type="ECO:0000313" key="4">
    <source>
        <dbReference type="Proteomes" id="UP001182556"/>
    </source>
</evidence>
<proteinExistence type="predicted"/>
<feature type="region of interest" description="Disordered" evidence="1">
    <location>
        <begin position="618"/>
        <end position="746"/>
    </location>
</feature>
<feature type="compositionally biased region" description="Polar residues" evidence="1">
    <location>
        <begin position="215"/>
        <end position="239"/>
    </location>
</feature>
<feature type="region of interest" description="Disordered" evidence="1">
    <location>
        <begin position="261"/>
        <end position="316"/>
    </location>
</feature>
<evidence type="ECO:0000256" key="1">
    <source>
        <dbReference type="SAM" id="MobiDB-lite"/>
    </source>
</evidence>
<name>A0AAD9FRY2_PAPLA</name>
<dbReference type="InterPro" id="IPR000073">
    <property type="entry name" value="AB_hydrolase_1"/>
</dbReference>
<sequence>MGDTIPAPPSGVPKRYSTLSSLSAVTTETLHQHPAYTPFHHDPGRFVRGTKRMMRDSTAGRGQSDTSQMQDAERLRIWAEEVEREGRWEQQREGFRKTQPRNGLKDIEKEDQSDGWSISTGVIDAIVNQLDPAKIHKPLPSADAVISNLTRRARPISLDSCDTDTPGALGKEDPFSGHRRQHVEERADKTTSRRARHEQSRRKASPPPRLEDHSTTGTAESANSSALVTTQKHSSSQLSIDEIIRKHSRAVDTAIETAKEKARRDLGLSSPVSSSQVSLSPPPTARAVSSDFPGAGAVAPSPMKPASGRIAVSSNSPSLIDTRPAAAGIRGLYISAVAAIPDDGSSDHSVLEDVVIGQALLDKLETGSLDSSRTTGGPSFGLHSSLPPSTRHTASPAPSASSRLSKRKSLPASPHRATDEENHNLAVYLRSTRLNRFLYLSRPFPERPLHVSLADIGSPSGTPVLVFLGIGCVRHLIAIFDGLAKALHLRLICIDRWGFGKTSNVPQEKRTPLGWAAVVERVLTELRVEDFGIIAHSAGAPYAAATALRLGSRVKGKLHFLAPWISADIDGGYKWLKWVPNGVIKGAFAAEWKLQSYRLGKPPPLVHSPVSSTDILLDEEESSTVDVNDGDLSRSSSLRRSESPRKHRSHGLVRRASQLLGGKFEPPSTPSPSLSPANAGSKRPSLRDLTPSNSRVHAPASPLSAAEPRPNSSLSASFTASTEPDLLSEPVDEDPPHLKRDPSSTLLRTNLPNFSVATIGKPPTDASLFQALEQASHAECEPGTTDDLMTIILNRPGRPWGFSYADLTQPATIWWGSEDERISEKSVR</sequence>
<dbReference type="AlphaFoldDB" id="A0AAD9FRY2"/>
<feature type="compositionally biased region" description="Low complexity" evidence="1">
    <location>
        <begin position="387"/>
        <end position="403"/>
    </location>
</feature>
<dbReference type="EMBL" id="JAODAN010000004">
    <property type="protein sequence ID" value="KAK1924942.1"/>
    <property type="molecule type" value="Genomic_DNA"/>
</dbReference>
<keyword evidence="4" id="KW-1185">Reference proteome</keyword>
<evidence type="ECO:0000313" key="3">
    <source>
        <dbReference type="EMBL" id="KAK1924942.1"/>
    </source>
</evidence>
<comment type="caution">
    <text evidence="3">The sequence shown here is derived from an EMBL/GenBank/DDBJ whole genome shotgun (WGS) entry which is preliminary data.</text>
</comment>